<proteinExistence type="predicted"/>
<name>A0A2M8LXQ3_9ACTN</name>
<dbReference type="InterPro" id="IPR000772">
    <property type="entry name" value="Ricin_B_lectin"/>
</dbReference>
<evidence type="ECO:0000256" key="1">
    <source>
        <dbReference type="SAM" id="SignalP"/>
    </source>
</evidence>
<comment type="caution">
    <text evidence="3">The sequence shown here is derived from an EMBL/GenBank/DDBJ whole genome shotgun (WGS) entry which is preliminary data.</text>
</comment>
<dbReference type="InterPro" id="IPR035992">
    <property type="entry name" value="Ricin_B-like_lectins"/>
</dbReference>
<keyword evidence="1" id="KW-0732">Signal</keyword>
<protein>
    <recommendedName>
        <fullName evidence="2">Ricin B lectin domain-containing protein</fullName>
    </recommendedName>
</protein>
<dbReference type="EMBL" id="PGGW01000057">
    <property type="protein sequence ID" value="PJE96732.1"/>
    <property type="molecule type" value="Genomic_DNA"/>
</dbReference>
<dbReference type="Pfam" id="PF14200">
    <property type="entry name" value="RicinB_lectin_2"/>
    <property type="match status" value="1"/>
</dbReference>
<dbReference type="SUPFAM" id="SSF50370">
    <property type="entry name" value="Ricin B-like lectins"/>
    <property type="match status" value="1"/>
</dbReference>
<organism evidence="3 4">
    <name type="scientific">Streptomyces carminius</name>
    <dbReference type="NCBI Taxonomy" id="2665496"/>
    <lineage>
        <taxon>Bacteria</taxon>
        <taxon>Bacillati</taxon>
        <taxon>Actinomycetota</taxon>
        <taxon>Actinomycetes</taxon>
        <taxon>Kitasatosporales</taxon>
        <taxon>Streptomycetaceae</taxon>
        <taxon>Streptomyces</taxon>
    </lineage>
</organism>
<feature type="chain" id="PRO_5014799181" description="Ricin B lectin domain-containing protein" evidence="1">
    <location>
        <begin position="30"/>
        <end position="149"/>
    </location>
</feature>
<feature type="signal peptide" evidence="1">
    <location>
        <begin position="1"/>
        <end position="29"/>
    </location>
</feature>
<keyword evidence="4" id="KW-1185">Reference proteome</keyword>
<dbReference type="CDD" id="cd23415">
    <property type="entry name" value="beta-trefoil_Ricin_AH"/>
    <property type="match status" value="1"/>
</dbReference>
<dbReference type="AlphaFoldDB" id="A0A2M8LXQ3"/>
<gene>
    <name evidence="3" type="ORF">CUT44_17020</name>
</gene>
<reference evidence="3 4" key="1">
    <citation type="submission" date="2017-11" db="EMBL/GenBank/DDBJ databases">
        <title>Streptomyces carmine sp. nov., a novel actinomycete isolated from Sophora alopecuroides in Xinjiang, China.</title>
        <authorList>
            <person name="Wang Y."/>
            <person name="Luo X."/>
            <person name="Wan C."/>
            <person name="Zhang L."/>
        </authorList>
    </citation>
    <scope>NUCLEOTIDE SEQUENCE [LARGE SCALE GENOMIC DNA]</scope>
    <source>
        <strain evidence="3 4">TRM SA0054</strain>
    </source>
</reference>
<sequence>MSTTLLKRAAAVGVSAAALALLPLGGASAATNAVNTFQNQGTGRCIDDTSNGFRTWDCNNSAAQQWNVHKWADGTVQLRNLNTGRCMYDGDQGFKTATCDSSTNQSWFVRHWNDGTIELKNQATNKCIDDSNLGFRTLGCNTGVYQSWY</sequence>
<feature type="domain" description="Ricin B lectin" evidence="2">
    <location>
        <begin position="62"/>
        <end position="130"/>
    </location>
</feature>
<dbReference type="Proteomes" id="UP000230407">
    <property type="component" value="Unassembled WGS sequence"/>
</dbReference>
<evidence type="ECO:0000259" key="2">
    <source>
        <dbReference type="Pfam" id="PF14200"/>
    </source>
</evidence>
<dbReference type="PROSITE" id="PS50231">
    <property type="entry name" value="RICIN_B_LECTIN"/>
    <property type="match status" value="1"/>
</dbReference>
<evidence type="ECO:0000313" key="4">
    <source>
        <dbReference type="Proteomes" id="UP000230407"/>
    </source>
</evidence>
<dbReference type="Gene3D" id="2.80.10.50">
    <property type="match status" value="1"/>
</dbReference>
<evidence type="ECO:0000313" key="3">
    <source>
        <dbReference type="EMBL" id="PJE96732.1"/>
    </source>
</evidence>
<accession>A0A2M8LXQ3</accession>
<dbReference type="RefSeq" id="WP_100202716.1">
    <property type="nucleotide sequence ID" value="NZ_PGGW01000057.1"/>
</dbReference>